<feature type="domain" description="Ig-like" evidence="4">
    <location>
        <begin position="1"/>
        <end position="82"/>
    </location>
</feature>
<dbReference type="AlphaFoldDB" id="A0A851DSM1"/>
<keyword evidence="2" id="KW-1064">Adaptive immunity</keyword>
<protein>
    <submittedName>
        <fullName evidence="5">HV64D protein</fullName>
    </submittedName>
</protein>
<dbReference type="GO" id="GO:0002250">
    <property type="term" value="P:adaptive immune response"/>
    <property type="evidence" value="ECO:0007669"/>
    <property type="project" value="UniProtKB-KW"/>
</dbReference>
<comment type="caution">
    <text evidence="5">The sequence shown here is derived from an EMBL/GenBank/DDBJ whole genome shotgun (WGS) entry which is preliminary data.</text>
</comment>
<dbReference type="InterPro" id="IPR050199">
    <property type="entry name" value="IgHV"/>
</dbReference>
<keyword evidence="3" id="KW-1280">Immunoglobulin</keyword>
<evidence type="ECO:0000313" key="6">
    <source>
        <dbReference type="Proteomes" id="UP000660247"/>
    </source>
</evidence>
<keyword evidence="6" id="KW-1185">Reference proteome</keyword>
<evidence type="ECO:0000256" key="3">
    <source>
        <dbReference type="ARBA" id="ARBA00043265"/>
    </source>
</evidence>
<keyword evidence="1" id="KW-0391">Immunity</keyword>
<dbReference type="EMBL" id="WEIS01088204">
    <property type="protein sequence ID" value="NWI70157.1"/>
    <property type="molecule type" value="Genomic_DNA"/>
</dbReference>
<dbReference type="SMART" id="SM00406">
    <property type="entry name" value="IGv"/>
    <property type="match status" value="1"/>
</dbReference>
<feature type="non-terminal residue" evidence="5">
    <location>
        <position position="1"/>
    </location>
</feature>
<dbReference type="InterPro" id="IPR013106">
    <property type="entry name" value="Ig_V-set"/>
</dbReference>
<organism evidence="5 6">
    <name type="scientific">Todus mexicanus</name>
    <name type="common">Puerto Rican tody</name>
    <dbReference type="NCBI Taxonomy" id="135184"/>
    <lineage>
        <taxon>Eukaryota</taxon>
        <taxon>Metazoa</taxon>
        <taxon>Chordata</taxon>
        <taxon>Craniata</taxon>
        <taxon>Vertebrata</taxon>
        <taxon>Euteleostomi</taxon>
        <taxon>Archelosauria</taxon>
        <taxon>Archosauria</taxon>
        <taxon>Dinosauria</taxon>
        <taxon>Saurischia</taxon>
        <taxon>Theropoda</taxon>
        <taxon>Coelurosauria</taxon>
        <taxon>Aves</taxon>
        <taxon>Neognathae</taxon>
        <taxon>Neoaves</taxon>
        <taxon>Telluraves</taxon>
        <taxon>Coraciimorphae</taxon>
        <taxon>Coraciiformes</taxon>
        <taxon>Todidae</taxon>
        <taxon>Todus</taxon>
    </lineage>
</organism>
<evidence type="ECO:0000256" key="1">
    <source>
        <dbReference type="ARBA" id="ARBA00022859"/>
    </source>
</evidence>
<dbReference type="InterPro" id="IPR007110">
    <property type="entry name" value="Ig-like_dom"/>
</dbReference>
<proteinExistence type="predicted"/>
<dbReference type="InterPro" id="IPR036179">
    <property type="entry name" value="Ig-like_dom_sf"/>
</dbReference>
<evidence type="ECO:0000313" key="5">
    <source>
        <dbReference type="EMBL" id="NWI70157.1"/>
    </source>
</evidence>
<feature type="non-terminal residue" evidence="5">
    <location>
        <position position="82"/>
    </location>
</feature>
<accession>A0A851DSM1</accession>
<dbReference type="OrthoDB" id="8865476at2759"/>
<name>A0A851DSM1_TODME</name>
<evidence type="ECO:0000259" key="4">
    <source>
        <dbReference type="PROSITE" id="PS50835"/>
    </source>
</evidence>
<dbReference type="GO" id="GO:0005576">
    <property type="term" value="C:extracellular region"/>
    <property type="evidence" value="ECO:0007669"/>
    <property type="project" value="UniProtKB-ARBA"/>
</dbReference>
<dbReference type="Pfam" id="PF07686">
    <property type="entry name" value="V-set"/>
    <property type="match status" value="1"/>
</dbReference>
<dbReference type="SUPFAM" id="SSF48726">
    <property type="entry name" value="Immunoglobulin"/>
    <property type="match status" value="1"/>
</dbReference>
<dbReference type="GO" id="GO:0019814">
    <property type="term" value="C:immunoglobulin complex"/>
    <property type="evidence" value="ECO:0007669"/>
    <property type="project" value="UniProtKB-KW"/>
</dbReference>
<dbReference type="Proteomes" id="UP000660247">
    <property type="component" value="Unassembled WGS sequence"/>
</dbReference>
<gene>
    <name evidence="5" type="primary">Ighv364d_2</name>
    <name evidence="5" type="ORF">TODMEX_R09939</name>
</gene>
<evidence type="ECO:0000256" key="2">
    <source>
        <dbReference type="ARBA" id="ARBA00023130"/>
    </source>
</evidence>
<dbReference type="PROSITE" id="PS50835">
    <property type="entry name" value="IG_LIKE"/>
    <property type="match status" value="1"/>
</dbReference>
<reference evidence="5" key="1">
    <citation type="submission" date="2019-10" db="EMBL/GenBank/DDBJ databases">
        <title>Bird 10,000 Genomes (B10K) Project - Family phase.</title>
        <authorList>
            <person name="Zhang G."/>
        </authorList>
    </citation>
    <scope>NUCLEOTIDE SEQUENCE</scope>
    <source>
        <strain evidence="5">B10K-DU-002-69</strain>
        <tissue evidence="5">Muscle</tissue>
    </source>
</reference>
<dbReference type="PANTHER" id="PTHR23266">
    <property type="entry name" value="IMMUNOGLOBULIN HEAVY CHAIN"/>
    <property type="match status" value="1"/>
</dbReference>
<dbReference type="Gene3D" id="2.60.40.10">
    <property type="entry name" value="Immunoglobulins"/>
    <property type="match status" value="1"/>
</dbReference>
<dbReference type="InterPro" id="IPR013783">
    <property type="entry name" value="Ig-like_fold"/>
</dbReference>
<sequence length="82" mass="9067">GGSLSLLCKASGFSFSNYNMIWLRQAPRNGLEWVVGITSNGADTHYVLSVKDRFSISRDNAQSTVTLQMSSLRADHTATYYC</sequence>